<keyword evidence="9" id="KW-1185">Reference proteome</keyword>
<sequence length="120" mass="13435">MLRYLRLLFIGLLGLLLLTLALANRGPVTLRLLPEDMGGMLGLGAGWTMPLFVIILGSVGLGILVGFVWEWLRELRLRQAAKQQTRTVARLERELAVLKDSHLVPPQDQVLAILAEDERR</sequence>
<evidence type="ECO:0000256" key="3">
    <source>
        <dbReference type="ARBA" id="ARBA00022989"/>
    </source>
</evidence>
<keyword evidence="2 6" id="KW-0812">Transmembrane</keyword>
<evidence type="ECO:0000256" key="6">
    <source>
        <dbReference type="SAM" id="Phobius"/>
    </source>
</evidence>
<keyword evidence="3 6" id="KW-1133">Transmembrane helix</keyword>
<protein>
    <recommendedName>
        <fullName evidence="7">Lipopolysaccharide assembly protein A domain-containing protein</fullName>
    </recommendedName>
</protein>
<dbReference type="RefSeq" id="WP_233352187.1">
    <property type="nucleotide sequence ID" value="NZ_UXAW01000067.1"/>
</dbReference>
<keyword evidence="4 6" id="KW-0472">Membrane</keyword>
<dbReference type="AlphaFoldDB" id="A0A3P5XDH5"/>
<gene>
    <name evidence="8" type="ORF">XINFAN_02063</name>
</gene>
<dbReference type="InterPro" id="IPR010445">
    <property type="entry name" value="LapA_dom"/>
</dbReference>
<organism evidence="8 9">
    <name type="scientific">Pseudogemmobacter humi</name>
    <dbReference type="NCBI Taxonomy" id="2483812"/>
    <lineage>
        <taxon>Bacteria</taxon>
        <taxon>Pseudomonadati</taxon>
        <taxon>Pseudomonadota</taxon>
        <taxon>Alphaproteobacteria</taxon>
        <taxon>Rhodobacterales</taxon>
        <taxon>Paracoccaceae</taxon>
        <taxon>Pseudogemmobacter</taxon>
    </lineage>
</organism>
<evidence type="ECO:0000313" key="9">
    <source>
        <dbReference type="Proteomes" id="UP000277498"/>
    </source>
</evidence>
<feature type="coiled-coil region" evidence="5">
    <location>
        <begin position="74"/>
        <end position="101"/>
    </location>
</feature>
<evidence type="ECO:0000256" key="2">
    <source>
        <dbReference type="ARBA" id="ARBA00022692"/>
    </source>
</evidence>
<keyword evidence="1" id="KW-1003">Cell membrane</keyword>
<evidence type="ECO:0000256" key="5">
    <source>
        <dbReference type="SAM" id="Coils"/>
    </source>
</evidence>
<accession>A0A3P5XDH5</accession>
<evidence type="ECO:0000259" key="7">
    <source>
        <dbReference type="Pfam" id="PF06305"/>
    </source>
</evidence>
<evidence type="ECO:0000256" key="4">
    <source>
        <dbReference type="ARBA" id="ARBA00023136"/>
    </source>
</evidence>
<dbReference type="Pfam" id="PF06305">
    <property type="entry name" value="LapA_dom"/>
    <property type="match status" value="1"/>
</dbReference>
<dbReference type="GO" id="GO:0005886">
    <property type="term" value="C:plasma membrane"/>
    <property type="evidence" value="ECO:0007669"/>
    <property type="project" value="InterPro"/>
</dbReference>
<evidence type="ECO:0000256" key="1">
    <source>
        <dbReference type="ARBA" id="ARBA00022475"/>
    </source>
</evidence>
<name>A0A3P5XDH5_9RHOB</name>
<dbReference type="Proteomes" id="UP000277498">
    <property type="component" value="Unassembled WGS sequence"/>
</dbReference>
<feature type="domain" description="Lipopolysaccharide assembly protein A" evidence="7">
    <location>
        <begin position="24"/>
        <end position="96"/>
    </location>
</feature>
<proteinExistence type="predicted"/>
<feature type="transmembrane region" description="Helical" evidence="6">
    <location>
        <begin position="47"/>
        <end position="72"/>
    </location>
</feature>
<reference evidence="8 9" key="1">
    <citation type="submission" date="2018-11" db="EMBL/GenBank/DDBJ databases">
        <authorList>
            <person name="Criscuolo A."/>
        </authorList>
    </citation>
    <scope>NUCLEOTIDE SEQUENCE [LARGE SCALE GENOMIC DNA]</scope>
    <source>
        <strain evidence="8">ACIP111625</strain>
    </source>
</reference>
<keyword evidence="5" id="KW-0175">Coiled coil</keyword>
<evidence type="ECO:0000313" key="8">
    <source>
        <dbReference type="EMBL" id="VDC28287.1"/>
    </source>
</evidence>
<dbReference type="EMBL" id="UXAW01000067">
    <property type="protein sequence ID" value="VDC28287.1"/>
    <property type="molecule type" value="Genomic_DNA"/>
</dbReference>